<dbReference type="PANTHER" id="PTHR35095">
    <property type="entry name" value="OS05G0143300 PROTEIN"/>
    <property type="match status" value="1"/>
</dbReference>
<comment type="caution">
    <text evidence="2">The sequence shown here is derived from an EMBL/GenBank/DDBJ whole genome shotgun (WGS) entry which is preliminary data.</text>
</comment>
<evidence type="ECO:0000256" key="1">
    <source>
        <dbReference type="SAM" id="MobiDB-lite"/>
    </source>
</evidence>
<dbReference type="Proteomes" id="UP000626092">
    <property type="component" value="Unassembled WGS sequence"/>
</dbReference>
<sequence length="502" mass="55929">MYFPTPIPFASEYPVILNWCDPFTVWVIAVEHVSGGGDGDDEEDEGFVVSLLDKLTKERFVSETCFLNWVSLRMVKLCLMASYGYPLGFASNPELGSCRVSKDCQPLLPSPGSRHEMIRLDALNVRPHQSVDPWKPVSGFPKPTQLVKVDSTTTRPVLIDVQDNHTNSILFSFGIVEICNRYEKILQFLMSGSNEVQGGGLDFSMLSDLIGLQALTNSNIHQNGFTPDFGAGFQPSLLYPSSQFYAQRALLDLVGDLARRSDFKFDPDGRVSFTGSSTELKDILSVVAEYHSSKNSTQWRKQSFLIPHFDRLDCIETRATVHESNTMVENATFTPLKSPRKSKVKTSPNKKTNKKARERDLYTKNYFHACECLLSIMIDKKHSKSAILSLKKFSGELPELLMQFSASIAGTGIAVIFSVICKVAYSRVPFCASKLSSTGIGLGLVWLSWAVNRLRETVVYISRSSGKLDTKEEEMITKLDGSVKDIYFRAATVMAVAVLRLA</sequence>
<organism evidence="2 3">
    <name type="scientific">Rhododendron simsii</name>
    <name type="common">Sims's rhododendron</name>
    <dbReference type="NCBI Taxonomy" id="118357"/>
    <lineage>
        <taxon>Eukaryota</taxon>
        <taxon>Viridiplantae</taxon>
        <taxon>Streptophyta</taxon>
        <taxon>Embryophyta</taxon>
        <taxon>Tracheophyta</taxon>
        <taxon>Spermatophyta</taxon>
        <taxon>Magnoliopsida</taxon>
        <taxon>eudicotyledons</taxon>
        <taxon>Gunneridae</taxon>
        <taxon>Pentapetalae</taxon>
        <taxon>asterids</taxon>
        <taxon>Ericales</taxon>
        <taxon>Ericaceae</taxon>
        <taxon>Ericoideae</taxon>
        <taxon>Rhodoreae</taxon>
        <taxon>Rhododendron</taxon>
    </lineage>
</organism>
<protein>
    <submittedName>
        <fullName evidence="2">Uncharacterized protein</fullName>
    </submittedName>
</protein>
<dbReference type="AlphaFoldDB" id="A0A834L7Q4"/>
<name>A0A834L7Q4_RHOSS</name>
<dbReference type="OrthoDB" id="1918704at2759"/>
<evidence type="ECO:0000313" key="3">
    <source>
        <dbReference type="Proteomes" id="UP000626092"/>
    </source>
</evidence>
<gene>
    <name evidence="2" type="ORF">RHSIM_Rhsim13G0022200</name>
</gene>
<proteinExistence type="predicted"/>
<dbReference type="PANTHER" id="PTHR35095:SF1">
    <property type="entry name" value="OS05G0143300 PROTEIN"/>
    <property type="match status" value="1"/>
</dbReference>
<accession>A0A834L7Q4</accession>
<feature type="region of interest" description="Disordered" evidence="1">
    <location>
        <begin position="337"/>
        <end position="356"/>
    </location>
</feature>
<keyword evidence="3" id="KW-1185">Reference proteome</keyword>
<evidence type="ECO:0000313" key="2">
    <source>
        <dbReference type="EMBL" id="KAF7120673.1"/>
    </source>
</evidence>
<reference evidence="2" key="1">
    <citation type="submission" date="2019-11" db="EMBL/GenBank/DDBJ databases">
        <authorList>
            <person name="Liu Y."/>
            <person name="Hou J."/>
            <person name="Li T.-Q."/>
            <person name="Guan C.-H."/>
            <person name="Wu X."/>
            <person name="Wu H.-Z."/>
            <person name="Ling F."/>
            <person name="Zhang R."/>
            <person name="Shi X.-G."/>
            <person name="Ren J.-P."/>
            <person name="Chen E.-F."/>
            <person name="Sun J.-M."/>
        </authorList>
    </citation>
    <scope>NUCLEOTIDE SEQUENCE</scope>
    <source>
        <strain evidence="2">Adult_tree_wgs_1</strain>
        <tissue evidence="2">Leaves</tissue>
    </source>
</reference>
<dbReference type="EMBL" id="WJXA01000013">
    <property type="protein sequence ID" value="KAF7120673.1"/>
    <property type="molecule type" value="Genomic_DNA"/>
</dbReference>